<dbReference type="Gene3D" id="3.40.390.10">
    <property type="entry name" value="Collagenase (Catalytic Domain)"/>
    <property type="match status" value="1"/>
</dbReference>
<dbReference type="OrthoDB" id="614750at2"/>
<keyword evidence="3" id="KW-1185">Reference proteome</keyword>
<name>A0A2S6I1N9_9BACT</name>
<organism evidence="2 3">
    <name type="scientific">Neolewinella xylanilytica</name>
    <dbReference type="NCBI Taxonomy" id="1514080"/>
    <lineage>
        <taxon>Bacteria</taxon>
        <taxon>Pseudomonadati</taxon>
        <taxon>Bacteroidota</taxon>
        <taxon>Saprospiria</taxon>
        <taxon>Saprospirales</taxon>
        <taxon>Lewinellaceae</taxon>
        <taxon>Neolewinella</taxon>
    </lineage>
</organism>
<gene>
    <name evidence="2" type="ORF">CLV84_1986</name>
</gene>
<feature type="chain" id="PRO_5015510973" evidence="1">
    <location>
        <begin position="19"/>
        <end position="411"/>
    </location>
</feature>
<evidence type="ECO:0000313" key="2">
    <source>
        <dbReference type="EMBL" id="PPK85095.1"/>
    </source>
</evidence>
<accession>A0A2S6I1N9</accession>
<proteinExistence type="predicted"/>
<sequence length="411" mass="44722">MRLPLFVVFLLSGLQLLAQFDSTGHSITCWSRDTVTGIVVPPPASIVDGTAALQTRFDLIFTDSVPPEAEESIRFAADVWGKYLQSDVPIRVQVDWLDQGDDRILASAGPSTLYRGFAGVPDSEVWYPVALAEAIFGEDLNDTTDADINVVVNSRANWNYATEGTVPRNRIDLASVIFHEFGHGLGFLSSIDSTSDTTVSIGFNDRFIVYDLFLETPPGLSLSDTIRFPSPSRQLLDAIIDRLEFAGERAVEENNGELVPLFAPEVFDIGSSVSHLDENTYPAGTEDALMTPSIASGEAIRMPGPVTLGVLFDLGWPLRFDLISAIREVVTGRLKVYPNPAYGSFTLEMDEVVDPAFALLYSPDGRQVGRQAISPNADGRARIGIENLPAGVYTVVVPDGHRLFTGRVVVL</sequence>
<dbReference type="RefSeq" id="WP_104419613.1">
    <property type="nucleotide sequence ID" value="NZ_PTJC01000006.1"/>
</dbReference>
<protein>
    <submittedName>
        <fullName evidence="2">Putative secreted protein (Por secretion system target)</fullName>
    </submittedName>
</protein>
<feature type="signal peptide" evidence="1">
    <location>
        <begin position="1"/>
        <end position="18"/>
    </location>
</feature>
<dbReference type="AlphaFoldDB" id="A0A2S6I1N9"/>
<dbReference type="Proteomes" id="UP000237662">
    <property type="component" value="Unassembled WGS sequence"/>
</dbReference>
<comment type="caution">
    <text evidence="2">The sequence shown here is derived from an EMBL/GenBank/DDBJ whole genome shotgun (WGS) entry which is preliminary data.</text>
</comment>
<evidence type="ECO:0000313" key="3">
    <source>
        <dbReference type="Proteomes" id="UP000237662"/>
    </source>
</evidence>
<reference evidence="2 3" key="1">
    <citation type="submission" date="2018-02" db="EMBL/GenBank/DDBJ databases">
        <title>Genomic Encyclopedia of Archaeal and Bacterial Type Strains, Phase II (KMG-II): from individual species to whole genera.</title>
        <authorList>
            <person name="Goeker M."/>
        </authorList>
    </citation>
    <scope>NUCLEOTIDE SEQUENCE [LARGE SCALE GENOMIC DNA]</scope>
    <source>
        <strain evidence="2 3">DSM 29526</strain>
    </source>
</reference>
<dbReference type="EMBL" id="PTJC01000006">
    <property type="protein sequence ID" value="PPK85095.1"/>
    <property type="molecule type" value="Genomic_DNA"/>
</dbReference>
<evidence type="ECO:0000256" key="1">
    <source>
        <dbReference type="SAM" id="SignalP"/>
    </source>
</evidence>
<keyword evidence="1" id="KW-0732">Signal</keyword>
<dbReference type="InterPro" id="IPR024079">
    <property type="entry name" value="MetalloPept_cat_dom_sf"/>
</dbReference>
<dbReference type="GO" id="GO:0008237">
    <property type="term" value="F:metallopeptidase activity"/>
    <property type="evidence" value="ECO:0007669"/>
    <property type="project" value="InterPro"/>
</dbReference>
<dbReference type="SUPFAM" id="SSF55486">
    <property type="entry name" value="Metalloproteases ('zincins'), catalytic domain"/>
    <property type="match status" value="1"/>
</dbReference>